<dbReference type="AlphaFoldDB" id="A0A836CIJ2"/>
<accession>A0A836CIJ2</accession>
<proteinExistence type="predicted"/>
<dbReference type="Proteomes" id="UP000664859">
    <property type="component" value="Unassembled WGS sequence"/>
</dbReference>
<name>A0A836CIJ2_9STRA</name>
<evidence type="ECO:0000313" key="1">
    <source>
        <dbReference type="EMBL" id="KAG5186548.1"/>
    </source>
</evidence>
<sequence>MVDGSVGAVAFDALEIPDLTTDAPGSAAVTIVCISDSQSYFSLIDISPLRRRSSLMVAGPQAAGGLSRHTVRYYIHGRQPGTRYHAVMSTSTKARDSAHKQESAAALNANFAGGVASASTGRLQGSHLRLKSPVPLMAICEQHGSMHSESAGKAMNGLSHDAHYGCLFHRSFVAEQLMALARAKRFMKVMPAVGESEVIVLNATAQNKLRRQLSSLDYVEKATDDLLDHTSTAAAIKHTVRDLRKPLVAAKLRLEETDWSDAATTHSFINWSRQRHVDNANTFASDETIKELTLWIDHKRQYNMIHNIALTTNKQAAPEQGRPSIGINKSLMADASEVCVMMPQGGVVCGMFGSVPLSKGLHRTDAPDF</sequence>
<organism evidence="1 2">
    <name type="scientific">Tribonema minus</name>
    <dbReference type="NCBI Taxonomy" id="303371"/>
    <lineage>
        <taxon>Eukaryota</taxon>
        <taxon>Sar</taxon>
        <taxon>Stramenopiles</taxon>
        <taxon>Ochrophyta</taxon>
        <taxon>PX clade</taxon>
        <taxon>Xanthophyceae</taxon>
        <taxon>Tribonematales</taxon>
        <taxon>Tribonemataceae</taxon>
        <taxon>Tribonema</taxon>
    </lineage>
</organism>
<protein>
    <submittedName>
        <fullName evidence="1">Uncharacterized protein</fullName>
    </submittedName>
</protein>
<keyword evidence="2" id="KW-1185">Reference proteome</keyword>
<gene>
    <name evidence="1" type="ORF">JKP88DRAFT_254539</name>
</gene>
<evidence type="ECO:0000313" key="2">
    <source>
        <dbReference type="Proteomes" id="UP000664859"/>
    </source>
</evidence>
<comment type="caution">
    <text evidence="1">The sequence shown here is derived from an EMBL/GenBank/DDBJ whole genome shotgun (WGS) entry which is preliminary data.</text>
</comment>
<dbReference type="EMBL" id="JAFCMP010000111">
    <property type="protein sequence ID" value="KAG5186548.1"/>
    <property type="molecule type" value="Genomic_DNA"/>
</dbReference>
<reference evidence="1" key="1">
    <citation type="submission" date="2021-02" db="EMBL/GenBank/DDBJ databases">
        <title>First Annotated Genome of the Yellow-green Alga Tribonema minus.</title>
        <authorList>
            <person name="Mahan K.M."/>
        </authorList>
    </citation>
    <scope>NUCLEOTIDE SEQUENCE</scope>
    <source>
        <strain evidence="1">UTEX B ZZ1240</strain>
    </source>
</reference>